<evidence type="ECO:0000256" key="6">
    <source>
        <dbReference type="ARBA" id="ARBA00066857"/>
    </source>
</evidence>
<reference evidence="9 10" key="1">
    <citation type="submission" date="2015-03" db="EMBL/GenBank/DDBJ databases">
        <title>Genome sequence of Variovorax paradoxus TBEA6.</title>
        <authorList>
            <person name="Poehlein A."/>
            <person name="Schuldes J."/>
            <person name="Wuebbeler J.H."/>
            <person name="Hiessl S."/>
            <person name="Steinbuechel A."/>
            <person name="Daniel R."/>
        </authorList>
    </citation>
    <scope>NUCLEOTIDE SEQUENCE [LARGE SCALE GENOMIC DNA]</scope>
    <source>
        <strain evidence="9 10">TBEA6</strain>
    </source>
</reference>
<keyword evidence="10" id="KW-1185">Reference proteome</keyword>
<feature type="domain" description="Aldehyde dehydrogenase" evidence="8">
    <location>
        <begin position="29"/>
        <end position="487"/>
    </location>
</feature>
<keyword evidence="3 9" id="KW-0560">Oxidoreductase</keyword>
<evidence type="ECO:0000256" key="5">
    <source>
        <dbReference type="ARBA" id="ARBA00056807"/>
    </source>
</evidence>
<dbReference type="PATRIC" id="fig|34073.19.peg.1519"/>
<comment type="similarity">
    <text evidence="1">Belongs to the aldehyde dehydrogenase family.</text>
</comment>
<dbReference type="InterPro" id="IPR015590">
    <property type="entry name" value="Aldehyde_DH_dom"/>
</dbReference>
<dbReference type="InterPro" id="IPR016162">
    <property type="entry name" value="Ald_DH_N"/>
</dbReference>
<dbReference type="Pfam" id="PF00171">
    <property type="entry name" value="Aldedh"/>
    <property type="match status" value="1"/>
</dbReference>
<dbReference type="GO" id="GO:0016620">
    <property type="term" value="F:oxidoreductase activity, acting on the aldehyde or oxo group of donors, NAD or NADP as acceptor"/>
    <property type="evidence" value="ECO:0007669"/>
    <property type="project" value="InterPro"/>
</dbReference>
<evidence type="ECO:0000313" key="9">
    <source>
        <dbReference type="EMBL" id="KLN57410.1"/>
    </source>
</evidence>
<dbReference type="FunFam" id="3.40.605.10:FF:000007">
    <property type="entry name" value="NAD/NADP-dependent betaine aldehyde dehydrogenase"/>
    <property type="match status" value="1"/>
</dbReference>
<dbReference type="RefSeq" id="WP_080966513.1">
    <property type="nucleotide sequence ID" value="NZ_JZWI01000007.1"/>
</dbReference>
<accession>A0A0H2MKX5</accession>
<evidence type="ECO:0000313" key="10">
    <source>
        <dbReference type="Proteomes" id="UP000035170"/>
    </source>
</evidence>
<organism evidence="9 10">
    <name type="scientific">Variovorax paradoxus</name>
    <dbReference type="NCBI Taxonomy" id="34073"/>
    <lineage>
        <taxon>Bacteria</taxon>
        <taxon>Pseudomonadati</taxon>
        <taxon>Pseudomonadota</taxon>
        <taxon>Betaproteobacteria</taxon>
        <taxon>Burkholderiales</taxon>
        <taxon>Comamonadaceae</taxon>
        <taxon>Variovorax</taxon>
    </lineage>
</organism>
<dbReference type="Gene3D" id="3.40.309.10">
    <property type="entry name" value="Aldehyde Dehydrogenase, Chain A, domain 2"/>
    <property type="match status" value="1"/>
</dbReference>
<dbReference type="EMBL" id="JZWI01000007">
    <property type="protein sequence ID" value="KLN57410.1"/>
    <property type="molecule type" value="Genomic_DNA"/>
</dbReference>
<evidence type="ECO:0000259" key="8">
    <source>
        <dbReference type="Pfam" id="PF00171"/>
    </source>
</evidence>
<evidence type="ECO:0000256" key="4">
    <source>
        <dbReference type="ARBA" id="ARBA00051407"/>
    </source>
</evidence>
<dbReference type="EC" id="1.1.1.257" evidence="6"/>
<comment type="caution">
    <text evidence="9">The sequence shown here is derived from an EMBL/GenBank/DDBJ whole genome shotgun (WGS) entry which is preliminary data.</text>
</comment>
<dbReference type="PANTHER" id="PTHR42804:SF1">
    <property type="entry name" value="ALDEHYDE DEHYDROGENASE-RELATED"/>
    <property type="match status" value="1"/>
</dbReference>
<protein>
    <recommendedName>
        <fullName evidence="6">4-(hydroxymethyl)benzenesulfonate dehydrogenase</fullName>
        <ecNumber evidence="6">1.1.1.257</ecNumber>
    </recommendedName>
    <alternativeName>
        <fullName evidence="7">Toluenesulfonate aldehyde dehydrogenase TsaD</fullName>
    </alternativeName>
</protein>
<proteinExistence type="inferred from homology"/>
<evidence type="ECO:0000256" key="2">
    <source>
        <dbReference type="ARBA" id="ARBA00011738"/>
    </source>
</evidence>
<comment type="subunit">
    <text evidence="2">Homodimer.</text>
</comment>
<dbReference type="Gene3D" id="3.40.605.10">
    <property type="entry name" value="Aldehyde Dehydrogenase, Chain A, domain 1"/>
    <property type="match status" value="1"/>
</dbReference>
<dbReference type="Proteomes" id="UP000035170">
    <property type="component" value="Unassembled WGS sequence"/>
</dbReference>
<evidence type="ECO:0000256" key="7">
    <source>
        <dbReference type="ARBA" id="ARBA00079883"/>
    </source>
</evidence>
<dbReference type="AlphaFoldDB" id="A0A0H2MKX5"/>
<evidence type="ECO:0000256" key="3">
    <source>
        <dbReference type="ARBA" id="ARBA00023002"/>
    </source>
</evidence>
<dbReference type="InterPro" id="IPR016161">
    <property type="entry name" value="Ald_DH/histidinol_DH"/>
</dbReference>
<evidence type="ECO:0000256" key="1">
    <source>
        <dbReference type="ARBA" id="ARBA00009986"/>
    </source>
</evidence>
<dbReference type="SUPFAM" id="SSF53720">
    <property type="entry name" value="ALDH-like"/>
    <property type="match status" value="1"/>
</dbReference>
<dbReference type="CDD" id="cd07138">
    <property type="entry name" value="ALDH_CddD_SSP0762"/>
    <property type="match status" value="1"/>
</dbReference>
<sequence length="496" mass="52450">MTTTALPGAVRLPIAESADCHRFYIDGAWQEPDGCAHAFTVVNPANERELGRIAMGSESDVNRAVAAARRAFPAFSRSTVQERAALLDRIHALILERADELALALSLEMGVAITYARAAQVPFAAEHVRVAREALLNYSFLQQQGTTAIAREAIGVCGLITPWNWPLYQVTAKVAPALAAGCCVVLKPSELSPFSALMFARLMHDAGVPAGVFNLVNGTGPEVGAAMAEHPGIDMISITGSTRAGVLVAQAAAPTVKRVTQELGGKSPNVMLPDTDFARAVPLGVAAAFRNVGQSCSAPTRMVVPRGALAQVDALAREAAEALVVGDPMSPQTALGPIANRAQFERVQHMIQVGMEDGARLLCGGPGRPEGLNEGFYARPTIFSSVVTGMRIAQEEIFGPVLCILPYDTVEEAVTIANDTVYGLGAHVQGTDMEQARAVAGQIRAGQVLINHPAWDPFAPFGGYKLSGNGREYGRHGLEEYLETKAVLGFFASQAS</sequence>
<dbReference type="PANTHER" id="PTHR42804">
    <property type="entry name" value="ALDEHYDE DEHYDROGENASE"/>
    <property type="match status" value="1"/>
</dbReference>
<gene>
    <name evidence="9" type="primary">ald2</name>
    <name evidence="9" type="ORF">VPARA_14900</name>
</gene>
<dbReference type="InterPro" id="IPR016163">
    <property type="entry name" value="Ald_DH_C"/>
</dbReference>
<comment type="catalytic activity">
    <reaction evidence="4">
        <text>4-(hydroxymethyl)benzenesulfonate + NAD(+) = 4-formylbenzenesulfonate + NADH + H(+)</text>
        <dbReference type="Rhea" id="RHEA:24412"/>
        <dbReference type="ChEBI" id="CHEBI:11944"/>
        <dbReference type="ChEBI" id="CHEBI:11987"/>
        <dbReference type="ChEBI" id="CHEBI:15378"/>
        <dbReference type="ChEBI" id="CHEBI:57540"/>
        <dbReference type="ChEBI" id="CHEBI:57945"/>
        <dbReference type="EC" id="1.1.1.257"/>
    </reaction>
</comment>
<name>A0A0H2MKX5_VARPD</name>
<dbReference type="GO" id="GO:0018462">
    <property type="term" value="F:4-(hydroxymethyl)benzenesulfonate dehydrogenase activity"/>
    <property type="evidence" value="ECO:0007669"/>
    <property type="project" value="UniProtKB-EC"/>
</dbReference>
<comment type="function">
    <text evidence="5">Involved in the toluene-4-sulfonate degradation pathway. Does not discriminate between the sulfonate and the carboxyl substituents and can also be involved in the p-toluenecarboxylate degradation pathway.</text>
</comment>